<keyword evidence="2" id="KW-0472">Membrane</keyword>
<feature type="compositionally biased region" description="Low complexity" evidence="1">
    <location>
        <begin position="232"/>
        <end position="256"/>
    </location>
</feature>
<dbReference type="Proteomes" id="UP001365542">
    <property type="component" value="Unassembled WGS sequence"/>
</dbReference>
<sequence length="328" mass="33979">MHLQLEQSQVPNPLLRRQQQQPVQGGCPNGGTWYSCSEQQFGFVGCCTVNPCTSVGCAAGNVRAASLGNIAYGSVPDQACQVGGQFYTCVSPSFWGCCKSVPCGSGCPQADLAPAALAQTPNNPFVAATTNSSKSTPTAAIVGGVVGGVLGLALIALLIWWILRSRNPKPEAPTVPMAYHQQAHPDSNSIIPLTYGEAVDTSYGASPGKRFPPSAYQSPSLPGYDGRRISHEIGSSESSGLISPPLSSPGFGSGHSQRPMSYELVGSPGMGSTYPPSMTMSELPAEEGDARSRYSQTSADPRYNSHPMGQSTGHTGGAGLGLSGMPPQ</sequence>
<gene>
    <name evidence="3" type="ORF">TWF694_008597</name>
</gene>
<evidence type="ECO:0000313" key="3">
    <source>
        <dbReference type="EMBL" id="KAK6541229.1"/>
    </source>
</evidence>
<evidence type="ECO:0000256" key="2">
    <source>
        <dbReference type="SAM" id="Phobius"/>
    </source>
</evidence>
<dbReference type="AlphaFoldDB" id="A0AAV9XJ78"/>
<comment type="caution">
    <text evidence="3">The sequence shown here is derived from an EMBL/GenBank/DDBJ whole genome shotgun (WGS) entry which is preliminary data.</text>
</comment>
<dbReference type="EMBL" id="JAVHJO010000004">
    <property type="protein sequence ID" value="KAK6541229.1"/>
    <property type="molecule type" value="Genomic_DNA"/>
</dbReference>
<reference evidence="3 4" key="1">
    <citation type="submission" date="2019-10" db="EMBL/GenBank/DDBJ databases">
        <authorList>
            <person name="Palmer J.M."/>
        </authorList>
    </citation>
    <scope>NUCLEOTIDE SEQUENCE [LARGE SCALE GENOMIC DNA]</scope>
    <source>
        <strain evidence="3 4">TWF694</strain>
    </source>
</reference>
<feature type="transmembrane region" description="Helical" evidence="2">
    <location>
        <begin position="139"/>
        <end position="163"/>
    </location>
</feature>
<keyword evidence="4" id="KW-1185">Reference proteome</keyword>
<evidence type="ECO:0000313" key="4">
    <source>
        <dbReference type="Proteomes" id="UP001365542"/>
    </source>
</evidence>
<evidence type="ECO:0000256" key="1">
    <source>
        <dbReference type="SAM" id="MobiDB-lite"/>
    </source>
</evidence>
<name>A0AAV9XJ78_9PEZI</name>
<organism evidence="3 4">
    <name type="scientific">Orbilia ellipsospora</name>
    <dbReference type="NCBI Taxonomy" id="2528407"/>
    <lineage>
        <taxon>Eukaryota</taxon>
        <taxon>Fungi</taxon>
        <taxon>Dikarya</taxon>
        <taxon>Ascomycota</taxon>
        <taxon>Pezizomycotina</taxon>
        <taxon>Orbiliomycetes</taxon>
        <taxon>Orbiliales</taxon>
        <taxon>Orbiliaceae</taxon>
        <taxon>Orbilia</taxon>
    </lineage>
</organism>
<keyword evidence="2" id="KW-0812">Transmembrane</keyword>
<protein>
    <submittedName>
        <fullName evidence="3">Uncharacterized protein</fullName>
    </submittedName>
</protein>
<accession>A0AAV9XJ78</accession>
<proteinExistence type="predicted"/>
<feature type="region of interest" description="Disordered" evidence="1">
    <location>
        <begin position="204"/>
        <end position="328"/>
    </location>
</feature>
<keyword evidence="2" id="KW-1133">Transmembrane helix</keyword>